<accession>A0A3T1D152</accession>
<evidence type="ECO:0000313" key="7">
    <source>
        <dbReference type="Proteomes" id="UP000289856"/>
    </source>
</evidence>
<dbReference type="Gene3D" id="2.60.40.1180">
    <property type="entry name" value="Golgi alpha-mannosidase II"/>
    <property type="match status" value="2"/>
</dbReference>
<evidence type="ECO:0000256" key="2">
    <source>
        <dbReference type="RuleBase" id="RU361185"/>
    </source>
</evidence>
<dbReference type="GO" id="GO:0004553">
    <property type="term" value="F:hydrolase activity, hydrolyzing O-glycosyl compounds"/>
    <property type="evidence" value="ECO:0007669"/>
    <property type="project" value="InterPro"/>
</dbReference>
<keyword evidence="4" id="KW-0732">Signal</keyword>
<gene>
    <name evidence="6" type="ORF">KCTCHS21_11340</name>
</gene>
<feature type="signal peptide" evidence="4">
    <location>
        <begin position="1"/>
        <end position="29"/>
    </location>
</feature>
<dbReference type="InterPro" id="IPR017853">
    <property type="entry name" value="GH"/>
</dbReference>
<dbReference type="Proteomes" id="UP000289856">
    <property type="component" value="Chromosome"/>
</dbReference>
<sequence length="1088" mass="120060">MKFRWKSRWMTVLLLALAMLIALPASVFAIDGVYHAPYGTDDLYEVQQTERYPRDPVAGDTVTVKLTTWPIEAGQATWITWTKNGVAQSVVNGAWKYNSGNNSYWEVNLGSFSKGDTISYTVHANKSGANEKTIGPFTFTVTGWESVASINSYTNATNHIVLNASPNTGTMSPKINIAFQADDVFRVQLSPKGTATLATGLSNYTFTDNTTYYLISTTALKIRIDKSPYKMSVYKPDGTTLIAREYDSAVNRNMAWLTDGSNIIDKVQNNLYSPTSEQFYGFGEHYNNFQKRGYDVDTYVYNQYKNQGSKTYMSIPFFVNTNGYGVYVNSTYYSKFKLATERSDMYNFTVNTGGGSTSMLDYYFVYGSDVKDVISNYSDLTSKPTMLPKWAFGLWMSANEWDRQSEVTTALSNASTNNIAATAVVLEQWSDENTFYIFNDATYTPKTGSAAFSYSDFTFGTKWPNPAQMATDIHNAGMKLVMWQVPIQKYTNYAYTQKDNDESYMISQGYAVGDGNSGQYRLPAGTWFENSLLLDFTSTNAKNWWMSKRAYLFDGVGIDGFKTDGGEMVWGRWLTFNNGKKGDEMRNQYPNDYVAAYNDYAHLKKADSVSFSRSGTSGAQKSQIFWAGDQESTFSAFRDAMHAGLTSSISGVPFWSWDLAGFTGDTFPSAELYKRSIEMAAFSPIMQFHSEKSDPSPSEERSPWNAASRTGDSTVLSTSRKVINTRMNLLPYLYSEAKKTSDTGIPLMRAMVVEYPGDTSTYGLTEQYMLGDSLLVAPIVNQGETNKSIYLPAGEWVDFWWGAMHPGNRTISYYAGVDDIPVLVKAGAILPMNLNGTYTVGGTIGNDLTNYTNLSFRIFPQGTTSYSWYDGSTTRTITSTEQYNLDKVTVSVPALTVASTIQVLTSKPTSVTKDGTGLTEYFSASSLSSASQGWYYDSAAKLAYVKISSGVSARSVVLNGVDKNAYEAEFGTLNAVSTNTNHTGYLGTGFVDGFETVGDYVELQVYAPSAGTYSIDVRYSAGGGAGSRAIYKNGTKVSDLSLSATANWDTWNTATLSTSLNAGLNTIKVQYDSGNSTGINLDNVGIRW</sequence>
<keyword evidence="7" id="KW-1185">Reference proteome</keyword>
<dbReference type="KEGG" id="cohn:KCTCHS21_11340"/>
<dbReference type="InterPro" id="IPR013780">
    <property type="entry name" value="Glyco_hydro_b"/>
</dbReference>
<dbReference type="OrthoDB" id="176168at2"/>
<dbReference type="PANTHER" id="PTHR43863">
    <property type="entry name" value="HYDROLASE, PUTATIVE (AFU_ORTHOLOGUE AFUA_1G03140)-RELATED"/>
    <property type="match status" value="1"/>
</dbReference>
<dbReference type="CDD" id="cd06597">
    <property type="entry name" value="GH31_transferase_CtsY"/>
    <property type="match status" value="1"/>
</dbReference>
<dbReference type="InterPro" id="IPR011013">
    <property type="entry name" value="Gal_mutarotase_sf_dom"/>
</dbReference>
<organism evidence="6 7">
    <name type="scientific">Cohnella abietis</name>
    <dbReference type="NCBI Taxonomy" id="2507935"/>
    <lineage>
        <taxon>Bacteria</taxon>
        <taxon>Bacillati</taxon>
        <taxon>Bacillota</taxon>
        <taxon>Bacilli</taxon>
        <taxon>Bacillales</taxon>
        <taxon>Paenibacillaceae</taxon>
        <taxon>Cohnella</taxon>
    </lineage>
</organism>
<protein>
    <submittedName>
        <fullName evidence="6">Glycosyl hydrolase family 31</fullName>
    </submittedName>
</protein>
<dbReference type="AlphaFoldDB" id="A0A3T1D152"/>
<dbReference type="Pfam" id="PF21365">
    <property type="entry name" value="Glyco_hydro_31_3rd"/>
    <property type="match status" value="1"/>
</dbReference>
<evidence type="ECO:0000256" key="3">
    <source>
        <dbReference type="SAM" id="MobiDB-lite"/>
    </source>
</evidence>
<dbReference type="Gene3D" id="2.60.40.10">
    <property type="entry name" value="Immunoglobulins"/>
    <property type="match status" value="1"/>
</dbReference>
<keyword evidence="2 6" id="KW-0378">Hydrolase</keyword>
<dbReference type="InterPro" id="IPR013783">
    <property type="entry name" value="Ig-like_fold"/>
</dbReference>
<reference evidence="6 7" key="1">
    <citation type="submission" date="2019-01" db="EMBL/GenBank/DDBJ databases">
        <title>Complete genome sequence of Cohnella hallensis HS21 isolated from Korean fir (Abies koreana) rhizospheric soil.</title>
        <authorList>
            <person name="Jiang L."/>
            <person name="Kang S.W."/>
            <person name="Kim S."/>
            <person name="Jung J."/>
            <person name="Kim C.Y."/>
            <person name="Kim D.H."/>
            <person name="Kim S.W."/>
            <person name="Lee J."/>
        </authorList>
    </citation>
    <scope>NUCLEOTIDE SEQUENCE [LARGE SCALE GENOMIC DNA]</scope>
    <source>
        <strain evidence="6 7">HS21</strain>
    </source>
</reference>
<dbReference type="CDD" id="cd14752">
    <property type="entry name" value="GH31_N"/>
    <property type="match status" value="1"/>
</dbReference>
<evidence type="ECO:0000256" key="4">
    <source>
        <dbReference type="SAM" id="SignalP"/>
    </source>
</evidence>
<dbReference type="InterPro" id="IPR048395">
    <property type="entry name" value="Glyco_hydro_31_C"/>
</dbReference>
<evidence type="ECO:0000256" key="1">
    <source>
        <dbReference type="ARBA" id="ARBA00007806"/>
    </source>
</evidence>
<dbReference type="Pfam" id="PF13802">
    <property type="entry name" value="Gal_mutarotas_2"/>
    <property type="match status" value="1"/>
</dbReference>
<comment type="similarity">
    <text evidence="1 2">Belongs to the glycosyl hydrolase 31 family.</text>
</comment>
<dbReference type="CDD" id="cd04083">
    <property type="entry name" value="CBM35_Lmo2446-like"/>
    <property type="match status" value="1"/>
</dbReference>
<dbReference type="SUPFAM" id="SSF51445">
    <property type="entry name" value="(Trans)glycosidases"/>
    <property type="match status" value="1"/>
</dbReference>
<dbReference type="PROSITE" id="PS51175">
    <property type="entry name" value="CBM6"/>
    <property type="match status" value="1"/>
</dbReference>
<dbReference type="SUPFAM" id="SSF51011">
    <property type="entry name" value="Glycosyl hydrolase domain"/>
    <property type="match status" value="1"/>
</dbReference>
<feature type="chain" id="PRO_5019383293" evidence="4">
    <location>
        <begin position="30"/>
        <end position="1088"/>
    </location>
</feature>
<dbReference type="InterPro" id="IPR051816">
    <property type="entry name" value="Glycosyl_Hydrolase_31"/>
</dbReference>
<dbReference type="Pfam" id="PF16990">
    <property type="entry name" value="CBM_35"/>
    <property type="match status" value="1"/>
</dbReference>
<dbReference type="InterPro" id="IPR008979">
    <property type="entry name" value="Galactose-bd-like_sf"/>
</dbReference>
<dbReference type="GO" id="GO:0030246">
    <property type="term" value="F:carbohydrate binding"/>
    <property type="evidence" value="ECO:0007669"/>
    <property type="project" value="InterPro"/>
</dbReference>
<dbReference type="InterPro" id="IPR005084">
    <property type="entry name" value="CBM6"/>
</dbReference>
<dbReference type="Gene3D" id="2.60.40.1760">
    <property type="entry name" value="glycosyl hydrolase (family 31)"/>
    <property type="match status" value="1"/>
</dbReference>
<dbReference type="Gene3D" id="2.60.120.260">
    <property type="entry name" value="Galactose-binding domain-like"/>
    <property type="match status" value="1"/>
</dbReference>
<name>A0A3T1D152_9BACL</name>
<keyword evidence="2" id="KW-0326">Glycosidase</keyword>
<evidence type="ECO:0000313" key="6">
    <source>
        <dbReference type="EMBL" id="BBI31735.1"/>
    </source>
</evidence>
<dbReference type="Pfam" id="PF22681">
    <property type="entry name" value="Lmo2446-like_N"/>
    <property type="match status" value="1"/>
</dbReference>
<dbReference type="EMBL" id="AP019400">
    <property type="protein sequence ID" value="BBI31735.1"/>
    <property type="molecule type" value="Genomic_DNA"/>
</dbReference>
<dbReference type="SUPFAM" id="SSF74650">
    <property type="entry name" value="Galactose mutarotase-like"/>
    <property type="match status" value="1"/>
</dbReference>
<dbReference type="InterPro" id="IPR000322">
    <property type="entry name" value="Glyco_hydro_31_TIM"/>
</dbReference>
<dbReference type="GO" id="GO:0005975">
    <property type="term" value="P:carbohydrate metabolic process"/>
    <property type="evidence" value="ECO:0007669"/>
    <property type="project" value="InterPro"/>
</dbReference>
<feature type="domain" description="CBM6" evidence="5">
    <location>
        <begin position="964"/>
        <end position="1087"/>
    </location>
</feature>
<feature type="region of interest" description="Disordered" evidence="3">
    <location>
        <begin position="689"/>
        <end position="713"/>
    </location>
</feature>
<dbReference type="Gene3D" id="3.20.20.80">
    <property type="entry name" value="Glycosidases"/>
    <property type="match status" value="1"/>
</dbReference>
<dbReference type="SUPFAM" id="SSF49785">
    <property type="entry name" value="Galactose-binding domain-like"/>
    <property type="match status" value="1"/>
</dbReference>
<dbReference type="InterPro" id="IPR055242">
    <property type="entry name" value="Lmo2446-like_N"/>
</dbReference>
<proteinExistence type="inferred from homology"/>
<dbReference type="PANTHER" id="PTHR43863:SF2">
    <property type="entry name" value="MALTASE-GLUCOAMYLASE"/>
    <property type="match status" value="1"/>
</dbReference>
<dbReference type="Pfam" id="PF01055">
    <property type="entry name" value="Glyco_hydro_31_2nd"/>
    <property type="match status" value="1"/>
</dbReference>
<evidence type="ECO:0000259" key="5">
    <source>
        <dbReference type="PROSITE" id="PS51175"/>
    </source>
</evidence>
<dbReference type="RefSeq" id="WP_130605750.1">
    <property type="nucleotide sequence ID" value="NZ_AP019400.1"/>
</dbReference>
<dbReference type="InterPro" id="IPR025887">
    <property type="entry name" value="Glyco_hydro_31_N_dom"/>
</dbReference>
<feature type="compositionally biased region" description="Basic and acidic residues" evidence="3">
    <location>
        <begin position="689"/>
        <end position="702"/>
    </location>
</feature>